<dbReference type="OrthoDB" id="3381279at2"/>
<dbReference type="InterPro" id="IPR012312">
    <property type="entry name" value="Hemerythrin-like"/>
</dbReference>
<accession>Q2JE44</accession>
<protein>
    <submittedName>
        <fullName evidence="2">Hemerythrin HHE cation binding region</fullName>
    </submittedName>
</protein>
<dbReference type="Pfam" id="PF01814">
    <property type="entry name" value="Hemerythrin"/>
    <property type="match status" value="1"/>
</dbReference>
<dbReference type="EMBL" id="CP000249">
    <property type="protein sequence ID" value="ABD10448.1"/>
    <property type="molecule type" value="Genomic_DNA"/>
</dbReference>
<dbReference type="KEGG" id="fra:Francci3_1066"/>
<dbReference type="eggNOG" id="COG3945">
    <property type="taxonomic scope" value="Bacteria"/>
</dbReference>
<proteinExistence type="predicted"/>
<dbReference type="HOGENOM" id="CLU_142298_0_0_11"/>
<name>Q2JE44_FRACC</name>
<keyword evidence="3" id="KW-1185">Reference proteome</keyword>
<sequence>MREYCNCQSLPAIATLIGEHDQVTDLIADTHEAYRQGDVGAMVTLCEQMSAVLQPHTVVEEKGLFPAMALEFPEQIAILQSEHRRIEAVLAGATDGTARVDPAWPTRVIEAMSLLRRHIAKEQDGVFHAAVSILSNEQWNRLGEIRQALKLVSS</sequence>
<dbReference type="Gene3D" id="1.20.120.520">
    <property type="entry name" value="nmb1532 protein domain like"/>
    <property type="match status" value="1"/>
</dbReference>
<dbReference type="AlphaFoldDB" id="Q2JE44"/>
<organism evidence="2 3">
    <name type="scientific">Frankia casuarinae (strain DSM 45818 / CECT 9043 / HFP020203 / CcI3)</name>
    <dbReference type="NCBI Taxonomy" id="106370"/>
    <lineage>
        <taxon>Bacteria</taxon>
        <taxon>Bacillati</taxon>
        <taxon>Actinomycetota</taxon>
        <taxon>Actinomycetes</taxon>
        <taxon>Frankiales</taxon>
        <taxon>Frankiaceae</taxon>
        <taxon>Frankia</taxon>
    </lineage>
</organism>
<evidence type="ECO:0000313" key="2">
    <source>
        <dbReference type="EMBL" id="ABD10448.1"/>
    </source>
</evidence>
<feature type="domain" description="Hemerythrin-like" evidence="1">
    <location>
        <begin position="13"/>
        <end position="128"/>
    </location>
</feature>
<dbReference type="STRING" id="106370.Francci3_1066"/>
<gene>
    <name evidence="2" type="ordered locus">Francci3_1066</name>
</gene>
<dbReference type="Proteomes" id="UP000001937">
    <property type="component" value="Chromosome"/>
</dbReference>
<evidence type="ECO:0000259" key="1">
    <source>
        <dbReference type="Pfam" id="PF01814"/>
    </source>
</evidence>
<reference evidence="2 3" key="1">
    <citation type="journal article" date="2007" name="Genome Res.">
        <title>Genome characteristics of facultatively symbiotic Frankia sp. strains reflect host range and host plant biogeography.</title>
        <authorList>
            <person name="Normand P."/>
            <person name="Lapierre P."/>
            <person name="Tisa L.S."/>
            <person name="Gogarten J.P."/>
            <person name="Alloisio N."/>
            <person name="Bagnarol E."/>
            <person name="Bassi C.A."/>
            <person name="Berry A.M."/>
            <person name="Bickhart D.M."/>
            <person name="Choisne N."/>
            <person name="Couloux A."/>
            <person name="Cournoyer B."/>
            <person name="Cruveiller S."/>
            <person name="Daubin V."/>
            <person name="Demange N."/>
            <person name="Francino M.P."/>
            <person name="Goltsman E."/>
            <person name="Huang Y."/>
            <person name="Kopp O.R."/>
            <person name="Labarre L."/>
            <person name="Lapidus A."/>
            <person name="Lavire C."/>
            <person name="Marechal J."/>
            <person name="Martinez M."/>
            <person name="Mastronunzio J.E."/>
            <person name="Mullin B.C."/>
            <person name="Niemann J."/>
            <person name="Pujic P."/>
            <person name="Rawnsley T."/>
            <person name="Rouy Z."/>
            <person name="Schenowitz C."/>
            <person name="Sellstedt A."/>
            <person name="Tavares F."/>
            <person name="Tomkins J.P."/>
            <person name="Vallenet D."/>
            <person name="Valverde C."/>
            <person name="Wall L.G."/>
            <person name="Wang Y."/>
            <person name="Medigue C."/>
            <person name="Benson D.R."/>
        </authorList>
    </citation>
    <scope>NUCLEOTIDE SEQUENCE [LARGE SCALE GENOMIC DNA]</scope>
    <source>
        <strain evidence="3">DSM 45818 / CECT 9043 / CcI3</strain>
    </source>
</reference>
<evidence type="ECO:0000313" key="3">
    <source>
        <dbReference type="Proteomes" id="UP000001937"/>
    </source>
</evidence>